<protein>
    <recommendedName>
        <fullName evidence="3">DUF2171 domain-containing protein</fullName>
    </recommendedName>
</protein>
<dbReference type="Pfam" id="PF09939">
    <property type="entry name" value="DUF2171"/>
    <property type="match status" value="1"/>
</dbReference>
<comment type="caution">
    <text evidence="1">The sequence shown here is derived from an EMBL/GenBank/DDBJ whole genome shotgun (WGS) entry which is preliminary data.</text>
</comment>
<dbReference type="EMBL" id="QJRY01000011">
    <property type="protein sequence ID" value="PYB70006.1"/>
    <property type="molecule type" value="Genomic_DNA"/>
</dbReference>
<dbReference type="RefSeq" id="WP_110793835.1">
    <property type="nucleotide sequence ID" value="NZ_QJRY01000011.1"/>
</dbReference>
<accession>A0ABX5NQE0</accession>
<sequence>MISADQIREHMEVRGLDGNHVGTVDHMDGQSRIKLTKTDSTDGQHHYIPLDWVDHIDEHVHLSKNSDDVKRDWSVN</sequence>
<dbReference type="InterPro" id="IPR018684">
    <property type="entry name" value="DUF2171"/>
</dbReference>
<dbReference type="Proteomes" id="UP000247536">
    <property type="component" value="Unassembled WGS sequence"/>
</dbReference>
<evidence type="ECO:0008006" key="3">
    <source>
        <dbReference type="Google" id="ProtNLM"/>
    </source>
</evidence>
<reference evidence="1 2" key="1">
    <citation type="submission" date="2018-06" db="EMBL/GenBank/DDBJ databases">
        <title>Rhizobium wuzhouense sp. nov., isolated from roots of Oryza officinalis.</title>
        <authorList>
            <person name="Yuan T."/>
        </authorList>
    </citation>
    <scope>NUCLEOTIDE SEQUENCE [LARGE SCALE GENOMIC DNA]</scope>
    <source>
        <strain evidence="1 2">W44</strain>
    </source>
</reference>
<keyword evidence="2" id="KW-1185">Reference proteome</keyword>
<name>A0ABX5NQE0_9HYPH</name>
<evidence type="ECO:0000313" key="2">
    <source>
        <dbReference type="Proteomes" id="UP000247536"/>
    </source>
</evidence>
<gene>
    <name evidence="1" type="ORF">DMY87_22220</name>
</gene>
<organism evidence="1 2">
    <name type="scientific">Rhizobium wuzhouense</name>
    <dbReference type="NCBI Taxonomy" id="1986026"/>
    <lineage>
        <taxon>Bacteria</taxon>
        <taxon>Pseudomonadati</taxon>
        <taxon>Pseudomonadota</taxon>
        <taxon>Alphaproteobacteria</taxon>
        <taxon>Hyphomicrobiales</taxon>
        <taxon>Rhizobiaceae</taxon>
        <taxon>Rhizobium/Agrobacterium group</taxon>
        <taxon>Rhizobium</taxon>
    </lineage>
</organism>
<proteinExistence type="predicted"/>
<evidence type="ECO:0000313" key="1">
    <source>
        <dbReference type="EMBL" id="PYB70006.1"/>
    </source>
</evidence>